<evidence type="ECO:0000313" key="2">
    <source>
        <dbReference type="Proteomes" id="UP001155483"/>
    </source>
</evidence>
<keyword evidence="2" id="KW-1185">Reference proteome</keyword>
<reference evidence="1" key="1">
    <citation type="submission" date="2022-09" db="EMBL/GenBank/DDBJ databases">
        <authorList>
            <person name="Yuan C."/>
            <person name="Ke Z."/>
        </authorList>
    </citation>
    <scope>NUCLEOTIDE SEQUENCE</scope>
    <source>
        <strain evidence="1">LB-8</strain>
    </source>
</reference>
<protein>
    <submittedName>
        <fullName evidence="1">Uncharacterized protein</fullName>
    </submittedName>
</protein>
<comment type="caution">
    <text evidence="1">The sequence shown here is derived from an EMBL/GenBank/DDBJ whole genome shotgun (WGS) entry which is preliminary data.</text>
</comment>
<accession>A0A9X2XWN4</accession>
<dbReference type="AlphaFoldDB" id="A0A9X2XWN4"/>
<organism evidence="1 2">
    <name type="scientific">Paraflavisolibacter caeni</name>
    <dbReference type="NCBI Taxonomy" id="2982496"/>
    <lineage>
        <taxon>Bacteria</taxon>
        <taxon>Pseudomonadati</taxon>
        <taxon>Bacteroidota</taxon>
        <taxon>Chitinophagia</taxon>
        <taxon>Chitinophagales</taxon>
        <taxon>Chitinophagaceae</taxon>
        <taxon>Paraflavisolibacter</taxon>
    </lineage>
</organism>
<evidence type="ECO:0000313" key="1">
    <source>
        <dbReference type="EMBL" id="MCU7550440.1"/>
    </source>
</evidence>
<proteinExistence type="predicted"/>
<dbReference type="Proteomes" id="UP001155483">
    <property type="component" value="Unassembled WGS sequence"/>
</dbReference>
<gene>
    <name evidence="1" type="ORF">OCK74_15065</name>
</gene>
<sequence length="52" mass="5924">MCPDSKILEGFTMKGGVERDGVYLAIKDEKRKEAETKVKAWLQRLKLINKAS</sequence>
<dbReference type="EMBL" id="JAOTIF010000012">
    <property type="protein sequence ID" value="MCU7550440.1"/>
    <property type="molecule type" value="Genomic_DNA"/>
</dbReference>
<reference evidence="1" key="2">
    <citation type="submission" date="2023-04" db="EMBL/GenBank/DDBJ databases">
        <title>Paracnuella aquatica gen. nov., sp. nov., a member of the family Chitinophagaceae isolated from a hot spring.</title>
        <authorList>
            <person name="Wang C."/>
        </authorList>
    </citation>
    <scope>NUCLEOTIDE SEQUENCE</scope>
    <source>
        <strain evidence="1">LB-8</strain>
    </source>
</reference>
<name>A0A9X2XWN4_9BACT</name>